<feature type="transmembrane region" description="Helical" evidence="2">
    <location>
        <begin position="101"/>
        <end position="122"/>
    </location>
</feature>
<feature type="transmembrane region" description="Helical" evidence="2">
    <location>
        <begin position="185"/>
        <end position="204"/>
    </location>
</feature>
<feature type="transmembrane region" description="Helical" evidence="2">
    <location>
        <begin position="47"/>
        <end position="64"/>
    </location>
</feature>
<keyword evidence="2" id="KW-0812">Transmembrane</keyword>
<keyword evidence="2" id="KW-0472">Membrane</keyword>
<proteinExistence type="predicted"/>
<reference evidence="3 4" key="1">
    <citation type="submission" date="2020-02" db="EMBL/GenBank/DDBJ databases">
        <title>Genomic and physiological characterization of two novel Nitrospinaceae genera.</title>
        <authorList>
            <person name="Mueller A.J."/>
            <person name="Jung M.-Y."/>
            <person name="Strachan C.R."/>
            <person name="Herbold C.W."/>
            <person name="Kirkegaard R.H."/>
            <person name="Daims H."/>
        </authorList>
    </citation>
    <scope>NUCLEOTIDE SEQUENCE [LARGE SCALE GENOMIC DNA]</scope>
    <source>
        <strain evidence="3">EB</strain>
    </source>
</reference>
<protein>
    <submittedName>
        <fullName evidence="3">Uncharacterized protein</fullName>
    </submittedName>
</protein>
<sequence length="217" mass="24919">MPIPRKRFRKKQQDSPGDFLEFGERSDNRYPLNEDWDGSDWKPVSRLTYGLTTGMFFYMVYLLANHNPITGRSFVIMMLHNVNLVFHEFGHPAFSLFGDTIGILGGTLGQLGIPLVVTVAFWKKRDSLGFAVGCFWFFENFLDVAVYMADAIDLKLQLIGGLGLEAHDWRNLFLRWDCILSAKKIAAVTSALGWIGMFWAWLWLGWRCLLTRNAQLQ</sequence>
<keyword evidence="2" id="KW-1133">Transmembrane helix</keyword>
<dbReference type="EMBL" id="CP048685">
    <property type="protein sequence ID" value="QPJ63634.1"/>
    <property type="molecule type" value="Genomic_DNA"/>
</dbReference>
<feature type="compositionally biased region" description="Basic residues" evidence="1">
    <location>
        <begin position="1"/>
        <end position="10"/>
    </location>
</feature>
<feature type="region of interest" description="Disordered" evidence="1">
    <location>
        <begin position="1"/>
        <end position="26"/>
    </location>
</feature>
<evidence type="ECO:0000256" key="1">
    <source>
        <dbReference type="SAM" id="MobiDB-lite"/>
    </source>
</evidence>
<organism evidence="3 4">
    <name type="scientific">Candidatus Nitronauta litoralis</name>
    <dbReference type="NCBI Taxonomy" id="2705533"/>
    <lineage>
        <taxon>Bacteria</taxon>
        <taxon>Pseudomonadati</taxon>
        <taxon>Nitrospinota/Tectimicrobiota group</taxon>
        <taxon>Nitrospinota</taxon>
        <taxon>Nitrospinia</taxon>
        <taxon>Nitrospinales</taxon>
        <taxon>Nitrospinaceae</taxon>
        <taxon>Candidatus Nitronauta</taxon>
    </lineage>
</organism>
<dbReference type="AlphaFoldDB" id="A0A7T0G1N3"/>
<gene>
    <name evidence="3" type="ORF">G3M70_17860</name>
</gene>
<evidence type="ECO:0000256" key="2">
    <source>
        <dbReference type="SAM" id="Phobius"/>
    </source>
</evidence>
<accession>A0A7T0G1N3</accession>
<name>A0A7T0G1N3_9BACT</name>
<evidence type="ECO:0000313" key="3">
    <source>
        <dbReference type="EMBL" id="QPJ63634.1"/>
    </source>
</evidence>
<evidence type="ECO:0000313" key="4">
    <source>
        <dbReference type="Proteomes" id="UP000594688"/>
    </source>
</evidence>
<dbReference type="Proteomes" id="UP000594688">
    <property type="component" value="Chromosome"/>
</dbReference>
<feature type="transmembrane region" description="Helical" evidence="2">
    <location>
        <begin position="128"/>
        <end position="149"/>
    </location>
</feature>
<dbReference type="KEGG" id="nli:G3M70_17860"/>